<evidence type="ECO:0000313" key="4">
    <source>
        <dbReference type="Proteomes" id="UP000178650"/>
    </source>
</evidence>
<comment type="similarity">
    <text evidence="1">Belongs to the UPF0213 family.</text>
</comment>
<dbReference type="CDD" id="cd10448">
    <property type="entry name" value="GIY-YIG_unchar_3"/>
    <property type="match status" value="1"/>
</dbReference>
<proteinExistence type="inferred from homology"/>
<dbReference type="Proteomes" id="UP000178650">
    <property type="component" value="Unassembled WGS sequence"/>
</dbReference>
<dbReference type="PANTHER" id="PTHR34477">
    <property type="entry name" value="UPF0213 PROTEIN YHBQ"/>
    <property type="match status" value="1"/>
</dbReference>
<protein>
    <recommendedName>
        <fullName evidence="2">GIY-YIG domain-containing protein</fullName>
    </recommendedName>
</protein>
<organism evidence="3 4">
    <name type="scientific">Candidatus Staskawiczbacteria bacterium RIFOXYB1_FULL_37_44</name>
    <dbReference type="NCBI Taxonomy" id="1802223"/>
    <lineage>
        <taxon>Bacteria</taxon>
        <taxon>Candidatus Staskawicziibacteriota</taxon>
    </lineage>
</organism>
<accession>A0A1G2IXM3</accession>
<reference evidence="3 4" key="1">
    <citation type="journal article" date="2016" name="Nat. Commun.">
        <title>Thousands of microbial genomes shed light on interconnected biogeochemical processes in an aquifer system.</title>
        <authorList>
            <person name="Anantharaman K."/>
            <person name="Brown C.T."/>
            <person name="Hug L.A."/>
            <person name="Sharon I."/>
            <person name="Castelle C.J."/>
            <person name="Probst A.J."/>
            <person name="Thomas B.C."/>
            <person name="Singh A."/>
            <person name="Wilkins M.J."/>
            <person name="Karaoz U."/>
            <person name="Brodie E.L."/>
            <person name="Williams K.H."/>
            <person name="Hubbard S.S."/>
            <person name="Banfield J.F."/>
        </authorList>
    </citation>
    <scope>NUCLEOTIDE SEQUENCE [LARGE SCALE GENOMIC DNA]</scope>
</reference>
<dbReference type="PROSITE" id="PS50164">
    <property type="entry name" value="GIY_YIG"/>
    <property type="match status" value="1"/>
</dbReference>
<comment type="caution">
    <text evidence="3">The sequence shown here is derived from an EMBL/GenBank/DDBJ whole genome shotgun (WGS) entry which is preliminary data.</text>
</comment>
<dbReference type="InterPro" id="IPR050190">
    <property type="entry name" value="UPF0213_domain"/>
</dbReference>
<gene>
    <name evidence="3" type="ORF">A2358_00110</name>
</gene>
<evidence type="ECO:0000259" key="2">
    <source>
        <dbReference type="PROSITE" id="PS50164"/>
    </source>
</evidence>
<dbReference type="Pfam" id="PF01541">
    <property type="entry name" value="GIY-YIG"/>
    <property type="match status" value="1"/>
</dbReference>
<dbReference type="EMBL" id="MHPJ01000004">
    <property type="protein sequence ID" value="OGZ79357.1"/>
    <property type="molecule type" value="Genomic_DNA"/>
</dbReference>
<dbReference type="InterPro" id="IPR000305">
    <property type="entry name" value="GIY-YIG_endonuc"/>
</dbReference>
<evidence type="ECO:0000256" key="1">
    <source>
        <dbReference type="ARBA" id="ARBA00007435"/>
    </source>
</evidence>
<dbReference type="InterPro" id="IPR035901">
    <property type="entry name" value="GIY-YIG_endonuc_sf"/>
</dbReference>
<feature type="domain" description="GIY-YIG" evidence="2">
    <location>
        <begin position="4"/>
        <end position="80"/>
    </location>
</feature>
<dbReference type="STRING" id="1802223.A2358_00110"/>
<dbReference type="SMART" id="SM00465">
    <property type="entry name" value="GIYc"/>
    <property type="match status" value="1"/>
</dbReference>
<evidence type="ECO:0000313" key="3">
    <source>
        <dbReference type="EMBL" id="OGZ79357.1"/>
    </source>
</evidence>
<dbReference type="SUPFAM" id="SSF82771">
    <property type="entry name" value="GIY-YIG endonuclease"/>
    <property type="match status" value="1"/>
</dbReference>
<dbReference type="AlphaFoldDB" id="A0A1G2IXM3"/>
<sequence>MANKTYYVYILASKRNGTLYIGVTNNLKRRIYEYKNNLIKGFTEKYNIHNLVYYEETNNVNIAIEREKQIKSWSRKKKIALIEKNNPTWNNLTEKF</sequence>
<name>A0A1G2IXM3_9BACT</name>
<dbReference type="PANTHER" id="PTHR34477:SF5">
    <property type="entry name" value="BSL5627 PROTEIN"/>
    <property type="match status" value="1"/>
</dbReference>
<dbReference type="Gene3D" id="3.40.1440.10">
    <property type="entry name" value="GIY-YIG endonuclease"/>
    <property type="match status" value="1"/>
</dbReference>